<dbReference type="PANTHER" id="PTHR12526">
    <property type="entry name" value="GLYCOSYLTRANSFERASE"/>
    <property type="match status" value="1"/>
</dbReference>
<name>A0A1G9YFJ5_9PSED</name>
<keyword evidence="1" id="KW-0808">Transferase</keyword>
<accession>A0A1G9YFJ5</accession>
<dbReference type="SUPFAM" id="SSF53756">
    <property type="entry name" value="UDP-Glycosyltransferase/glycogen phosphorylase"/>
    <property type="match status" value="1"/>
</dbReference>
<dbReference type="GO" id="GO:0016740">
    <property type="term" value="F:transferase activity"/>
    <property type="evidence" value="ECO:0007669"/>
    <property type="project" value="UniProtKB-KW"/>
</dbReference>
<organism evidence="1 2">
    <name type="scientific">Pseudomonas jinjuensis</name>
    <dbReference type="NCBI Taxonomy" id="198616"/>
    <lineage>
        <taxon>Bacteria</taxon>
        <taxon>Pseudomonadati</taxon>
        <taxon>Pseudomonadota</taxon>
        <taxon>Gammaproteobacteria</taxon>
        <taxon>Pseudomonadales</taxon>
        <taxon>Pseudomonadaceae</taxon>
        <taxon>Pseudomonas</taxon>
    </lineage>
</organism>
<dbReference type="Gene3D" id="3.40.50.2000">
    <property type="entry name" value="Glycogen Phosphorylase B"/>
    <property type="match status" value="1"/>
</dbReference>
<dbReference type="EMBL" id="FNIJ01000001">
    <property type="protein sequence ID" value="SDN07837.1"/>
    <property type="molecule type" value="Genomic_DNA"/>
</dbReference>
<dbReference type="AlphaFoldDB" id="A0A1G9YFJ5"/>
<keyword evidence="2" id="KW-1185">Reference proteome</keyword>
<protein>
    <submittedName>
        <fullName evidence="1">Glycosyl transferases group 1</fullName>
    </submittedName>
</protein>
<dbReference type="STRING" id="198616.SAMN05216193_10134"/>
<reference evidence="2" key="1">
    <citation type="submission" date="2016-10" db="EMBL/GenBank/DDBJ databases">
        <authorList>
            <person name="Varghese N."/>
            <person name="Submissions S."/>
        </authorList>
    </citation>
    <scope>NUCLEOTIDE SEQUENCE [LARGE SCALE GENOMIC DNA]</scope>
    <source>
        <strain evidence="2">JCM 21621</strain>
    </source>
</reference>
<dbReference type="PANTHER" id="PTHR12526:SF637">
    <property type="entry name" value="GLYCOSYLTRANSFERASE EPSF-RELATED"/>
    <property type="match status" value="1"/>
</dbReference>
<dbReference type="CDD" id="cd03801">
    <property type="entry name" value="GT4_PimA-like"/>
    <property type="match status" value="1"/>
</dbReference>
<dbReference type="Proteomes" id="UP000242957">
    <property type="component" value="Unassembled WGS sequence"/>
</dbReference>
<gene>
    <name evidence="1" type="ORF">SAMN05216193_10134</name>
</gene>
<proteinExistence type="predicted"/>
<evidence type="ECO:0000313" key="2">
    <source>
        <dbReference type="Proteomes" id="UP000242957"/>
    </source>
</evidence>
<sequence>MLAKYKPQFAQLARRSYHKVVPVLRRFLSDDQVQRFVLFCDRLKYRYFREMVVVPAAHSGVMPPRMPNWIIDELKELSAIEPALYPTPEMLGGFHTWYPPADPYPAVLYKGFLHDFVESAPQVIFLIPHMMRGGADLGTLHHVQFCIDRGLRVTVVLTRDVQSPWVNRFPAQVRVVEFGQLTRLASEEDRRLVLLRLLLQSPAQTIHLINSQLGWQIFEQFGKPLVSIGKKLFASVYCDDMDRNGVRCGYATDYLPRTWMHLEGVFSDNRTFLEEIRQRDGLPGERLHALYFPADIACMRQPVRGKRVLWAGRIATQKRPELLYDIARAMPDVYFDVHGEPDPYYDMDVLQRLGSLANVAMHGRFDDFAELTGNGRHALFLYTSRYDGLPNVLLEATLAGLPVVAATVGGIGELLSEKTGFPLDAKAGPLAYIEAIRRVLDNPAQAHERVASAQALLRLQHSWESFDRDTAAIAGYLPQDLSR</sequence>
<dbReference type="Pfam" id="PF13692">
    <property type="entry name" value="Glyco_trans_1_4"/>
    <property type="match status" value="1"/>
</dbReference>
<dbReference type="RefSeq" id="WP_084313055.1">
    <property type="nucleotide sequence ID" value="NZ_FNIJ01000001.1"/>
</dbReference>
<evidence type="ECO:0000313" key="1">
    <source>
        <dbReference type="EMBL" id="SDN07837.1"/>
    </source>
</evidence>